<dbReference type="PANTHER" id="PTHR31435:SF10">
    <property type="entry name" value="BSR4717 PROTEIN"/>
    <property type="match status" value="1"/>
</dbReference>
<dbReference type="RefSeq" id="WP_157399951.1">
    <property type="nucleotide sequence ID" value="NZ_WSEL01000009.1"/>
</dbReference>
<reference evidence="3 4" key="1">
    <citation type="submission" date="2019-12" db="EMBL/GenBank/DDBJ databases">
        <authorList>
            <person name="Huq M.A."/>
        </authorList>
    </citation>
    <scope>NUCLEOTIDE SEQUENCE [LARGE SCALE GENOMIC DNA]</scope>
    <source>
        <strain evidence="3 4">MAH-25</strain>
    </source>
</reference>
<dbReference type="AlphaFoldDB" id="A0A6N8J110"/>
<evidence type="ECO:0000259" key="1">
    <source>
        <dbReference type="PROSITE" id="PS51186"/>
    </source>
</evidence>
<feature type="domain" description="N-acetyltransferase" evidence="1">
    <location>
        <begin position="1"/>
        <end position="101"/>
    </location>
</feature>
<dbReference type="Gene3D" id="3.40.630.30">
    <property type="match status" value="1"/>
</dbReference>
<dbReference type="InterPro" id="IPR045057">
    <property type="entry name" value="Gcn5-rel_NAT"/>
</dbReference>
<dbReference type="Proteomes" id="UP000469385">
    <property type="component" value="Unassembled WGS sequence"/>
</dbReference>
<gene>
    <name evidence="3" type="ORF">GON04_21000</name>
</gene>
<dbReference type="PROSITE" id="PS51186">
    <property type="entry name" value="GNAT"/>
    <property type="match status" value="1"/>
</dbReference>
<protein>
    <submittedName>
        <fullName evidence="3">GNAT family N-acetyltransferase</fullName>
    </submittedName>
</protein>
<dbReference type="PROSITE" id="PS51729">
    <property type="entry name" value="GNAT_YJDJ"/>
    <property type="match status" value="1"/>
</dbReference>
<keyword evidence="4" id="KW-1185">Reference proteome</keyword>
<dbReference type="SUPFAM" id="SSF55729">
    <property type="entry name" value="Acyl-CoA N-acyltransferases (Nat)"/>
    <property type="match status" value="1"/>
</dbReference>
<dbReference type="CDD" id="cd04301">
    <property type="entry name" value="NAT_SF"/>
    <property type="match status" value="1"/>
</dbReference>
<dbReference type="InterPro" id="IPR016181">
    <property type="entry name" value="Acyl_CoA_acyltransferase"/>
</dbReference>
<evidence type="ECO:0000259" key="2">
    <source>
        <dbReference type="PROSITE" id="PS51729"/>
    </source>
</evidence>
<evidence type="ECO:0000313" key="3">
    <source>
        <dbReference type="EMBL" id="MVQ31950.1"/>
    </source>
</evidence>
<proteinExistence type="predicted"/>
<evidence type="ECO:0000313" key="4">
    <source>
        <dbReference type="Proteomes" id="UP000469385"/>
    </source>
</evidence>
<name>A0A6N8J110_9BURK</name>
<dbReference type="Pfam" id="PF14542">
    <property type="entry name" value="Acetyltransf_CG"/>
    <property type="match status" value="1"/>
</dbReference>
<dbReference type="EMBL" id="WSEL01000009">
    <property type="protein sequence ID" value="MVQ31950.1"/>
    <property type="molecule type" value="Genomic_DNA"/>
</dbReference>
<keyword evidence="3" id="KW-0808">Transferase</keyword>
<dbReference type="InterPro" id="IPR031165">
    <property type="entry name" value="GNAT_YJDJ"/>
</dbReference>
<comment type="caution">
    <text evidence="3">The sequence shown here is derived from an EMBL/GenBank/DDBJ whole genome shotgun (WGS) entry which is preliminary data.</text>
</comment>
<accession>A0A6N8J110</accession>
<sequence>MAPTTTPELADNPAAHRYELRLGGEVAAHAEYNLLKDAVLFTHTEVQPQYEGQGLGSKLARFALDDVRSRGLAVIPICQFIAGYIRRHPEYLDLVAESHRRAFRV</sequence>
<dbReference type="GO" id="GO:0016747">
    <property type="term" value="F:acyltransferase activity, transferring groups other than amino-acyl groups"/>
    <property type="evidence" value="ECO:0007669"/>
    <property type="project" value="InterPro"/>
</dbReference>
<dbReference type="InterPro" id="IPR000182">
    <property type="entry name" value="GNAT_dom"/>
</dbReference>
<organism evidence="3 4">
    <name type="scientific">Ramlibacter pinisoli</name>
    <dbReference type="NCBI Taxonomy" id="2682844"/>
    <lineage>
        <taxon>Bacteria</taxon>
        <taxon>Pseudomonadati</taxon>
        <taxon>Pseudomonadota</taxon>
        <taxon>Betaproteobacteria</taxon>
        <taxon>Burkholderiales</taxon>
        <taxon>Comamonadaceae</taxon>
        <taxon>Ramlibacter</taxon>
    </lineage>
</organism>
<dbReference type="PANTHER" id="PTHR31435">
    <property type="entry name" value="PROTEIN NATD1"/>
    <property type="match status" value="1"/>
</dbReference>
<feature type="domain" description="N-acetyltransferase" evidence="2">
    <location>
        <begin position="10"/>
        <end position="96"/>
    </location>
</feature>